<organism evidence="1 2">
    <name type="scientific">Phytophthora rubi</name>
    <dbReference type="NCBI Taxonomy" id="129364"/>
    <lineage>
        <taxon>Eukaryota</taxon>
        <taxon>Sar</taxon>
        <taxon>Stramenopiles</taxon>
        <taxon>Oomycota</taxon>
        <taxon>Peronosporomycetes</taxon>
        <taxon>Peronosporales</taxon>
        <taxon>Peronosporaceae</taxon>
        <taxon>Phytophthora</taxon>
    </lineage>
</organism>
<evidence type="ECO:0000313" key="2">
    <source>
        <dbReference type="Proteomes" id="UP000435112"/>
    </source>
</evidence>
<accession>A0A6A3M8Y7</accession>
<comment type="caution">
    <text evidence="1">The sequence shown here is derived from an EMBL/GenBank/DDBJ whole genome shotgun (WGS) entry which is preliminary data.</text>
</comment>
<reference evidence="1 2" key="1">
    <citation type="submission" date="2018-09" db="EMBL/GenBank/DDBJ databases">
        <title>Genomic investigation of the strawberry pathogen Phytophthora fragariae indicates pathogenicity is determined by transcriptional variation in three key races.</title>
        <authorList>
            <person name="Adams T.M."/>
            <person name="Armitage A.D."/>
            <person name="Sobczyk M.K."/>
            <person name="Bates H.J."/>
            <person name="Dunwell J.M."/>
            <person name="Nellist C.F."/>
            <person name="Harrison R.J."/>
        </authorList>
    </citation>
    <scope>NUCLEOTIDE SEQUENCE [LARGE SCALE GENOMIC DNA]</scope>
    <source>
        <strain evidence="1 2">SCRP324</strain>
    </source>
</reference>
<protein>
    <submittedName>
        <fullName evidence="1">Uncharacterized protein</fullName>
    </submittedName>
</protein>
<gene>
    <name evidence="1" type="ORF">PR002_g10988</name>
</gene>
<dbReference type="Proteomes" id="UP000435112">
    <property type="component" value="Unassembled WGS sequence"/>
</dbReference>
<evidence type="ECO:0000313" key="1">
    <source>
        <dbReference type="EMBL" id="KAE9026135.1"/>
    </source>
</evidence>
<name>A0A6A3M8Y7_9STRA</name>
<dbReference type="OrthoDB" id="10368706at2759"/>
<dbReference type="AlphaFoldDB" id="A0A6A3M8Y7"/>
<sequence length="101" mass="10872">MRVAHFGPSQLVAVQQELVHFRSSRSCLADDPSSTLPMPHQGCRAHAGGHGAHCGDRLQQPDDLALQAIDLVPAGWEGRATYIANVLSSVCLDGYYVFVSI</sequence>
<proteinExistence type="predicted"/>
<dbReference type="EMBL" id="QXFU01000643">
    <property type="protein sequence ID" value="KAE9026135.1"/>
    <property type="molecule type" value="Genomic_DNA"/>
</dbReference>